<sequence length="92" mass="9338">MALISCSDCGKRVSSNAASCPNCGNPIKGVAQAHVERGVTKSRLKKDLGGAIAFVGIIAGVFAGVITTNIFAGIVTIAVFVGIGMYITYGDC</sequence>
<evidence type="ECO:0000313" key="4">
    <source>
        <dbReference type="Proteomes" id="UP001304300"/>
    </source>
</evidence>
<evidence type="ECO:0000259" key="2">
    <source>
        <dbReference type="Pfam" id="PF13240"/>
    </source>
</evidence>
<dbReference type="Proteomes" id="UP001304300">
    <property type="component" value="Chromosome"/>
</dbReference>
<proteinExistence type="predicted"/>
<feature type="domain" description="Zinc-ribbon" evidence="2">
    <location>
        <begin position="6"/>
        <end position="27"/>
    </location>
</feature>
<keyword evidence="4" id="KW-1185">Reference proteome</keyword>
<organism evidence="3 4">
    <name type="scientific">Rubellicoccus peritrichatus</name>
    <dbReference type="NCBI Taxonomy" id="3080537"/>
    <lineage>
        <taxon>Bacteria</taxon>
        <taxon>Pseudomonadati</taxon>
        <taxon>Verrucomicrobiota</taxon>
        <taxon>Opitutia</taxon>
        <taxon>Puniceicoccales</taxon>
        <taxon>Cerasicoccaceae</taxon>
        <taxon>Rubellicoccus</taxon>
    </lineage>
</organism>
<dbReference type="KEGG" id="puo:RZN69_08490"/>
<gene>
    <name evidence="3" type="ORF">RZN69_08490</name>
</gene>
<dbReference type="AlphaFoldDB" id="A0AAQ3LJ56"/>
<accession>A0AAQ3LJ56</accession>
<keyword evidence="1" id="KW-0472">Membrane</keyword>
<dbReference type="Pfam" id="PF13240">
    <property type="entry name" value="Zn_Ribbon_1"/>
    <property type="match status" value="1"/>
</dbReference>
<dbReference type="Gene3D" id="3.30.40.10">
    <property type="entry name" value="Zinc/RING finger domain, C3HC4 (zinc finger)"/>
    <property type="match status" value="1"/>
</dbReference>
<reference evidence="3 4" key="1">
    <citation type="submission" date="2023-10" db="EMBL/GenBank/DDBJ databases">
        <title>Rubellicoccus peritrichatus gen. nov., sp. nov., isolated from an algae of coral reef tank.</title>
        <authorList>
            <person name="Luo J."/>
        </authorList>
    </citation>
    <scope>NUCLEOTIDE SEQUENCE [LARGE SCALE GENOMIC DNA]</scope>
    <source>
        <strain evidence="3 4">CR14</strain>
    </source>
</reference>
<dbReference type="EMBL" id="CP136920">
    <property type="protein sequence ID" value="WOO43129.1"/>
    <property type="molecule type" value="Genomic_DNA"/>
</dbReference>
<keyword evidence="1" id="KW-1133">Transmembrane helix</keyword>
<protein>
    <submittedName>
        <fullName evidence="3">Zinc-ribbon domain-containing protein</fullName>
    </submittedName>
</protein>
<evidence type="ECO:0000313" key="3">
    <source>
        <dbReference type="EMBL" id="WOO43129.1"/>
    </source>
</evidence>
<dbReference type="RefSeq" id="WP_317835668.1">
    <property type="nucleotide sequence ID" value="NZ_CP136920.1"/>
</dbReference>
<name>A0AAQ3LJ56_9BACT</name>
<feature type="transmembrane region" description="Helical" evidence="1">
    <location>
        <begin position="70"/>
        <end position="89"/>
    </location>
</feature>
<keyword evidence="1" id="KW-0812">Transmembrane</keyword>
<evidence type="ECO:0000256" key="1">
    <source>
        <dbReference type="SAM" id="Phobius"/>
    </source>
</evidence>
<feature type="transmembrane region" description="Helical" evidence="1">
    <location>
        <begin position="47"/>
        <end position="64"/>
    </location>
</feature>
<dbReference type="InterPro" id="IPR013083">
    <property type="entry name" value="Znf_RING/FYVE/PHD"/>
</dbReference>
<dbReference type="InterPro" id="IPR026870">
    <property type="entry name" value="Zinc_ribbon_dom"/>
</dbReference>